<feature type="transmembrane region" description="Helical" evidence="1">
    <location>
        <begin position="170"/>
        <end position="191"/>
    </location>
</feature>
<reference evidence="4" key="1">
    <citation type="submission" date="2017-09" db="EMBL/GenBank/DDBJ databases">
        <title>Depth-based differentiation of microbial function through sediment-hosted aquifers and enrichment of novel symbionts in the deep terrestrial subsurface.</title>
        <authorList>
            <person name="Probst A.J."/>
            <person name="Ladd B."/>
            <person name="Jarett J.K."/>
            <person name="Geller-Mcgrath D.E."/>
            <person name="Sieber C.M.K."/>
            <person name="Emerson J.B."/>
            <person name="Anantharaman K."/>
            <person name="Thomas B.C."/>
            <person name="Malmstrom R."/>
            <person name="Stieglmeier M."/>
            <person name="Klingl A."/>
            <person name="Woyke T."/>
            <person name="Ryan C.M."/>
            <person name="Banfield J.F."/>
        </authorList>
    </citation>
    <scope>NUCLEOTIDE SEQUENCE [LARGE SCALE GENOMIC DNA]</scope>
</reference>
<dbReference type="AlphaFoldDB" id="A0A2M6WRU5"/>
<dbReference type="EMBL" id="PFAO01000016">
    <property type="protein sequence ID" value="PIT95528.1"/>
    <property type="molecule type" value="Genomic_DNA"/>
</dbReference>
<feature type="transmembrane region" description="Helical" evidence="1">
    <location>
        <begin position="36"/>
        <end position="55"/>
    </location>
</feature>
<dbReference type="Gene3D" id="1.10.3730.20">
    <property type="match status" value="1"/>
</dbReference>
<comment type="caution">
    <text evidence="3">The sequence shown here is derived from an EMBL/GenBank/DDBJ whole genome shotgun (WGS) entry which is preliminary data.</text>
</comment>
<keyword evidence="1" id="KW-0812">Transmembrane</keyword>
<feature type="transmembrane region" description="Helical" evidence="1">
    <location>
        <begin position="61"/>
        <end position="79"/>
    </location>
</feature>
<evidence type="ECO:0000256" key="1">
    <source>
        <dbReference type="SAM" id="Phobius"/>
    </source>
</evidence>
<feature type="transmembrane region" description="Helical" evidence="1">
    <location>
        <begin position="265"/>
        <end position="285"/>
    </location>
</feature>
<protein>
    <recommendedName>
        <fullName evidence="2">EamA domain-containing protein</fullName>
    </recommendedName>
</protein>
<evidence type="ECO:0000259" key="2">
    <source>
        <dbReference type="Pfam" id="PF00892"/>
    </source>
</evidence>
<name>A0A2M6WRU5_9BACT</name>
<accession>A0A2M6WRU5</accession>
<dbReference type="PANTHER" id="PTHR22911:SF137">
    <property type="entry name" value="SOLUTE CARRIER FAMILY 35 MEMBER G2-RELATED"/>
    <property type="match status" value="1"/>
</dbReference>
<proteinExistence type="predicted"/>
<feature type="transmembrane region" description="Helical" evidence="1">
    <location>
        <begin position="116"/>
        <end position="134"/>
    </location>
</feature>
<sequence length="321" mass="36613">MWLILAISAYFINAGVYVADKFLLSKKIHSSIAYAFYVGIWSIFNLFLLFFAPWLPSWRELLLDLSAGVLFLATLVFWYKALHQSEATRVVPIVGALVPIFSFILSYFFLGETLNNSHLLAFIVLIFGGILISVKQTKVYLYQRLITRIKNIYGSFLGEIHAKYRPMRRLLINSVISALFFAVYYVLMKYIYASQPFIGSFVWSRLGSFIGVLLILLVAPWRQLVVKQQRGTKTPKNLFFFFLIRLLAAAAFIMLNWAISLGNVAMVNALQGIQYLFLFLIILLLSTKFPQILKERLGSGVMIQKIIGIMLISIGLYLLVS</sequence>
<feature type="transmembrane region" description="Helical" evidence="1">
    <location>
        <begin position="238"/>
        <end position="259"/>
    </location>
</feature>
<gene>
    <name evidence="3" type="ORF">COT96_00715</name>
</gene>
<dbReference type="PANTHER" id="PTHR22911">
    <property type="entry name" value="ACYL-MALONYL CONDENSING ENZYME-RELATED"/>
    <property type="match status" value="1"/>
</dbReference>
<dbReference type="InterPro" id="IPR037185">
    <property type="entry name" value="EmrE-like"/>
</dbReference>
<feature type="domain" description="EamA" evidence="2">
    <location>
        <begin position="2"/>
        <end position="133"/>
    </location>
</feature>
<dbReference type="Pfam" id="PF00892">
    <property type="entry name" value="EamA"/>
    <property type="match status" value="1"/>
</dbReference>
<feature type="transmembrane region" description="Helical" evidence="1">
    <location>
        <begin position="297"/>
        <end position="320"/>
    </location>
</feature>
<dbReference type="Proteomes" id="UP000228964">
    <property type="component" value="Unassembled WGS sequence"/>
</dbReference>
<dbReference type="InterPro" id="IPR000620">
    <property type="entry name" value="EamA_dom"/>
</dbReference>
<keyword evidence="1" id="KW-0472">Membrane</keyword>
<feature type="transmembrane region" description="Helical" evidence="1">
    <location>
        <begin position="6"/>
        <end position="24"/>
    </location>
</feature>
<feature type="transmembrane region" description="Helical" evidence="1">
    <location>
        <begin position="197"/>
        <end position="218"/>
    </location>
</feature>
<evidence type="ECO:0000313" key="4">
    <source>
        <dbReference type="Proteomes" id="UP000228964"/>
    </source>
</evidence>
<organism evidence="3 4">
    <name type="scientific">Candidatus Falkowbacteria bacterium CG10_big_fil_rev_8_21_14_0_10_38_22</name>
    <dbReference type="NCBI Taxonomy" id="1974564"/>
    <lineage>
        <taxon>Bacteria</taxon>
        <taxon>Candidatus Falkowiibacteriota</taxon>
    </lineage>
</organism>
<keyword evidence="1" id="KW-1133">Transmembrane helix</keyword>
<evidence type="ECO:0000313" key="3">
    <source>
        <dbReference type="EMBL" id="PIT95528.1"/>
    </source>
</evidence>
<feature type="transmembrane region" description="Helical" evidence="1">
    <location>
        <begin position="91"/>
        <end position="110"/>
    </location>
</feature>
<dbReference type="SUPFAM" id="SSF103481">
    <property type="entry name" value="Multidrug resistance efflux transporter EmrE"/>
    <property type="match status" value="1"/>
</dbReference>
<dbReference type="GO" id="GO:0016020">
    <property type="term" value="C:membrane"/>
    <property type="evidence" value="ECO:0007669"/>
    <property type="project" value="InterPro"/>
</dbReference>